<dbReference type="RefSeq" id="WP_136459021.1">
    <property type="nucleotide sequence ID" value="NZ_SRSF01000003.1"/>
</dbReference>
<accession>A0A4S4NM27</accession>
<dbReference type="AlphaFoldDB" id="A0A4S4NM27"/>
<evidence type="ECO:0000313" key="2">
    <source>
        <dbReference type="EMBL" id="THH39967.1"/>
    </source>
</evidence>
<organism evidence="2 3">
    <name type="scientific">Neolewinella litorea</name>
    <dbReference type="NCBI Taxonomy" id="2562452"/>
    <lineage>
        <taxon>Bacteria</taxon>
        <taxon>Pseudomonadati</taxon>
        <taxon>Bacteroidota</taxon>
        <taxon>Saprospiria</taxon>
        <taxon>Saprospirales</taxon>
        <taxon>Lewinellaceae</taxon>
        <taxon>Neolewinella</taxon>
    </lineage>
</organism>
<dbReference type="EMBL" id="SRSF01000003">
    <property type="protein sequence ID" value="THH39967.1"/>
    <property type="molecule type" value="Genomic_DNA"/>
</dbReference>
<dbReference type="Proteomes" id="UP000308528">
    <property type="component" value="Unassembled WGS sequence"/>
</dbReference>
<reference evidence="2 3" key="1">
    <citation type="submission" date="2019-04" db="EMBL/GenBank/DDBJ databases">
        <title>Lewinella litorea sp. nov., isolated from a marine sand.</title>
        <authorList>
            <person name="Yoon J.-H."/>
        </authorList>
    </citation>
    <scope>NUCLEOTIDE SEQUENCE [LARGE SCALE GENOMIC DNA]</scope>
    <source>
        <strain evidence="2 3">HSMS-39</strain>
    </source>
</reference>
<keyword evidence="1" id="KW-1133">Transmembrane helix</keyword>
<evidence type="ECO:0000256" key="1">
    <source>
        <dbReference type="SAM" id="Phobius"/>
    </source>
</evidence>
<keyword evidence="3" id="KW-1185">Reference proteome</keyword>
<name>A0A4S4NM27_9BACT</name>
<gene>
    <name evidence="2" type="ORF">E4021_10190</name>
</gene>
<feature type="transmembrane region" description="Helical" evidence="1">
    <location>
        <begin position="6"/>
        <end position="27"/>
    </location>
</feature>
<proteinExistence type="predicted"/>
<dbReference type="OrthoDB" id="1492337at2"/>
<sequence length="215" mass="25122">MTKTVFLILLLAFLALVILALVIYLVWRRRSSSEHPSKISDRDLLLRLSREPDGFLTPDRLSKTTQLTKGEARSRLMRLSMAGILDQGYNKRLVSHYTLRHPLGEEDDRPTLSPMPFLTVEDLLLLFERYGYRPRDQDLIMATGLPLRMIRREMDYFAKEGVIDTLYLSAGYGKQSQRTYVLQEPYRSQPEAFRQRAGRDNLELREILRNDNFIV</sequence>
<keyword evidence="1" id="KW-0472">Membrane</keyword>
<comment type="caution">
    <text evidence="2">The sequence shown here is derived from an EMBL/GenBank/DDBJ whole genome shotgun (WGS) entry which is preliminary data.</text>
</comment>
<keyword evidence="1" id="KW-0812">Transmembrane</keyword>
<protein>
    <submittedName>
        <fullName evidence="2">Uncharacterized protein</fullName>
    </submittedName>
</protein>
<evidence type="ECO:0000313" key="3">
    <source>
        <dbReference type="Proteomes" id="UP000308528"/>
    </source>
</evidence>